<dbReference type="RefSeq" id="WP_042529634.1">
    <property type="nucleotide sequence ID" value="NZ_CP010827.1"/>
</dbReference>
<gene>
    <name evidence="4" type="ORF">CSING_03265</name>
</gene>
<feature type="transmembrane region" description="Helical" evidence="2">
    <location>
        <begin position="181"/>
        <end position="200"/>
    </location>
</feature>
<accession>A0A0B6ETR0</accession>
<dbReference type="KEGG" id="csx:CSING_03265"/>
<dbReference type="AlphaFoldDB" id="A0A0B6ETR0"/>
<feature type="compositionally biased region" description="Polar residues" evidence="1">
    <location>
        <begin position="152"/>
        <end position="171"/>
    </location>
</feature>
<evidence type="ECO:0000256" key="2">
    <source>
        <dbReference type="SAM" id="Phobius"/>
    </source>
</evidence>
<proteinExistence type="predicted"/>
<reference evidence="4 5" key="1">
    <citation type="journal article" date="2015" name="Genome Announc.">
        <title>Complete Genome Sequence and Annotation of Corynebacterium singulare DSM 44357, Isolated from a Human Semen Specimen.</title>
        <authorList>
            <person name="Merten M."/>
            <person name="Brinkrolf K."/>
            <person name="Albersmeier A."/>
            <person name="Kutter Y."/>
            <person name="Ruckert C."/>
            <person name="Tauch A."/>
        </authorList>
    </citation>
    <scope>NUCLEOTIDE SEQUENCE [LARGE SCALE GENOMIC DNA]</scope>
    <source>
        <strain evidence="4">IBS B52218</strain>
    </source>
</reference>
<keyword evidence="2" id="KW-1133">Transmembrane helix</keyword>
<evidence type="ECO:0000256" key="1">
    <source>
        <dbReference type="SAM" id="MobiDB-lite"/>
    </source>
</evidence>
<evidence type="ECO:0000256" key="3">
    <source>
        <dbReference type="SAM" id="SignalP"/>
    </source>
</evidence>
<name>A0A0B6ETR0_9CORY</name>
<sequence length="294" mass="30178">MKRMSRTLTAAALSGALALGGTTVATAQIPAPAVFELDGTTYQRQADGSYKSTNELGSVVLTAEQAQSAWERLQAEEAPAENPSTTIQLGPDQEAPAPANPDPAPAGPSKVDTPIDNGSKETENAEASEKDSAKPETPDSAKPSTGKDEPAQPSSSEAAPTGGSQSPSTPVDDSEFDTKKLAWLALPAALVIGGVTWYLAKDGKTYVKSEAAAQNAEPSAEEKAASEQMLEANKDEVIAQGGKVAESTAEKTQVESRGMSAETGSNTVARGVAALAIAAMIAAGAFAARRKFFI</sequence>
<feature type="region of interest" description="Disordered" evidence="1">
    <location>
        <begin position="75"/>
        <end position="174"/>
    </location>
</feature>
<evidence type="ECO:0008006" key="6">
    <source>
        <dbReference type="Google" id="ProtNLM"/>
    </source>
</evidence>
<keyword evidence="2" id="KW-0472">Membrane</keyword>
<keyword evidence="3" id="KW-0732">Signal</keyword>
<feature type="chain" id="PRO_5002107910" description="Secreted protein" evidence="3">
    <location>
        <begin position="28"/>
        <end position="294"/>
    </location>
</feature>
<keyword evidence="2" id="KW-0812">Transmembrane</keyword>
<dbReference type="STRING" id="161899.CSING_03265"/>
<feature type="signal peptide" evidence="3">
    <location>
        <begin position="1"/>
        <end position="27"/>
    </location>
</feature>
<dbReference type="Proteomes" id="UP000031890">
    <property type="component" value="Chromosome"/>
</dbReference>
<evidence type="ECO:0000313" key="5">
    <source>
        <dbReference type="Proteomes" id="UP000031890"/>
    </source>
</evidence>
<protein>
    <recommendedName>
        <fullName evidence="6">Secreted protein</fullName>
    </recommendedName>
</protein>
<dbReference type="OrthoDB" id="4427614at2"/>
<feature type="compositionally biased region" description="Basic and acidic residues" evidence="1">
    <location>
        <begin position="118"/>
        <end position="150"/>
    </location>
</feature>
<dbReference type="HOGENOM" id="CLU_896342_0_0_11"/>
<feature type="transmembrane region" description="Helical" evidence="2">
    <location>
        <begin position="267"/>
        <end position="288"/>
    </location>
</feature>
<evidence type="ECO:0000313" key="4">
    <source>
        <dbReference type="EMBL" id="AJI78203.1"/>
    </source>
</evidence>
<dbReference type="EMBL" id="CP010827">
    <property type="protein sequence ID" value="AJI78203.1"/>
    <property type="molecule type" value="Genomic_DNA"/>
</dbReference>
<organism evidence="4 5">
    <name type="scientific">Corynebacterium singulare</name>
    <dbReference type="NCBI Taxonomy" id="161899"/>
    <lineage>
        <taxon>Bacteria</taxon>
        <taxon>Bacillati</taxon>
        <taxon>Actinomycetota</taxon>
        <taxon>Actinomycetes</taxon>
        <taxon>Mycobacteriales</taxon>
        <taxon>Corynebacteriaceae</taxon>
        <taxon>Corynebacterium</taxon>
    </lineage>
</organism>